<name>A0A6C1B8P5_9RHOO</name>
<keyword evidence="2" id="KW-0805">Transcription regulation</keyword>
<accession>A0A6C1B8P5</accession>
<keyword evidence="3" id="KW-0238">DNA-binding</keyword>
<dbReference type="InterPro" id="IPR005119">
    <property type="entry name" value="LysR_subst-bd"/>
</dbReference>
<evidence type="ECO:0000313" key="7">
    <source>
        <dbReference type="Proteomes" id="UP000501991"/>
    </source>
</evidence>
<dbReference type="PANTHER" id="PTHR30346:SF28">
    <property type="entry name" value="HTH-TYPE TRANSCRIPTIONAL REGULATOR CYNR"/>
    <property type="match status" value="1"/>
</dbReference>
<dbReference type="AlphaFoldDB" id="A0A6C1B8P5"/>
<evidence type="ECO:0000313" key="6">
    <source>
        <dbReference type="EMBL" id="QID19205.1"/>
    </source>
</evidence>
<evidence type="ECO:0000259" key="5">
    <source>
        <dbReference type="PROSITE" id="PS50931"/>
    </source>
</evidence>
<dbReference type="FunFam" id="1.10.10.10:FF:000001">
    <property type="entry name" value="LysR family transcriptional regulator"/>
    <property type="match status" value="1"/>
</dbReference>
<dbReference type="CDD" id="cd05466">
    <property type="entry name" value="PBP2_LTTR_substrate"/>
    <property type="match status" value="1"/>
</dbReference>
<feature type="domain" description="HTH lysR-type" evidence="5">
    <location>
        <begin position="1"/>
        <end position="58"/>
    </location>
</feature>
<dbReference type="InterPro" id="IPR036388">
    <property type="entry name" value="WH-like_DNA-bd_sf"/>
</dbReference>
<gene>
    <name evidence="6" type="ORF">G3580_17225</name>
</gene>
<comment type="similarity">
    <text evidence="1">Belongs to the LysR transcriptional regulatory family.</text>
</comment>
<reference evidence="6 7" key="1">
    <citation type="submission" date="2020-02" db="EMBL/GenBank/DDBJ databases">
        <title>Nitrogenibacter mangrovi gen. nov., sp. nov. isolated from mangrove sediment, a denitrifying betaproteobacterium.</title>
        <authorList>
            <person name="Liao H."/>
            <person name="Tian Y."/>
        </authorList>
    </citation>
    <scope>NUCLEOTIDE SEQUENCE [LARGE SCALE GENOMIC DNA]</scope>
    <source>
        <strain evidence="6 7">M9-3-2</strain>
    </source>
</reference>
<dbReference type="Gene3D" id="1.10.10.10">
    <property type="entry name" value="Winged helix-like DNA-binding domain superfamily/Winged helix DNA-binding domain"/>
    <property type="match status" value="1"/>
</dbReference>
<dbReference type="EMBL" id="CP048836">
    <property type="protein sequence ID" value="QID19205.1"/>
    <property type="molecule type" value="Genomic_DNA"/>
</dbReference>
<protein>
    <submittedName>
        <fullName evidence="6">LysR family transcriptional regulator</fullName>
    </submittedName>
</protein>
<dbReference type="KEGG" id="azq:G3580_17225"/>
<evidence type="ECO:0000256" key="1">
    <source>
        <dbReference type="ARBA" id="ARBA00009437"/>
    </source>
</evidence>
<dbReference type="Pfam" id="PF00126">
    <property type="entry name" value="HTH_1"/>
    <property type="match status" value="1"/>
</dbReference>
<dbReference type="InterPro" id="IPR036390">
    <property type="entry name" value="WH_DNA-bd_sf"/>
</dbReference>
<dbReference type="RefSeq" id="WP_173767577.1">
    <property type="nucleotide sequence ID" value="NZ_CP048836.1"/>
</dbReference>
<dbReference type="GO" id="GO:0032993">
    <property type="term" value="C:protein-DNA complex"/>
    <property type="evidence" value="ECO:0007669"/>
    <property type="project" value="TreeGrafter"/>
</dbReference>
<dbReference type="SUPFAM" id="SSF46785">
    <property type="entry name" value="Winged helix' DNA-binding domain"/>
    <property type="match status" value="1"/>
</dbReference>
<organism evidence="6 7">
    <name type="scientific">Nitrogeniibacter mangrovi</name>
    <dbReference type="NCBI Taxonomy" id="2016596"/>
    <lineage>
        <taxon>Bacteria</taxon>
        <taxon>Pseudomonadati</taxon>
        <taxon>Pseudomonadota</taxon>
        <taxon>Betaproteobacteria</taxon>
        <taxon>Rhodocyclales</taxon>
        <taxon>Zoogloeaceae</taxon>
        <taxon>Nitrogeniibacter</taxon>
    </lineage>
</organism>
<keyword evidence="7" id="KW-1185">Reference proteome</keyword>
<dbReference type="PROSITE" id="PS50931">
    <property type="entry name" value="HTH_LYSR"/>
    <property type="match status" value="1"/>
</dbReference>
<sequence length="299" mass="31674">MELYHLRTFVTVAEEGHLTRAAERLFTSQPAISAHVKALEEELGVTLFDRTPKGMQLTAAGAQLLVKAQRALAAAGDLMDEARSLRGEVVGEVRIGLNSDAEFLRVAAIQTALSAAHPRLSVAFIGGSTEVNLPALRVGRLDAAFTSGVMTDPAIEVVVLGEEALAVGVPARLRGTFDAADVSALAAQPWVLTSPDCSHYGAIRALFDAHGCEPRQKVLADQEDAVLAMVKAGAGLGVIRRDKIDAGDDRIDALPLALPPVPLNFTYPRRRANDPLIQALVSTICQVWEVAPPAVQLAG</sequence>
<dbReference type="InterPro" id="IPR000847">
    <property type="entry name" value="LysR_HTH_N"/>
</dbReference>
<dbReference type="GO" id="GO:0003700">
    <property type="term" value="F:DNA-binding transcription factor activity"/>
    <property type="evidence" value="ECO:0007669"/>
    <property type="project" value="InterPro"/>
</dbReference>
<dbReference type="GO" id="GO:0003677">
    <property type="term" value="F:DNA binding"/>
    <property type="evidence" value="ECO:0007669"/>
    <property type="project" value="UniProtKB-KW"/>
</dbReference>
<dbReference type="Gene3D" id="3.40.190.290">
    <property type="match status" value="1"/>
</dbReference>
<proteinExistence type="inferred from homology"/>
<keyword evidence="4" id="KW-0804">Transcription</keyword>
<dbReference type="Pfam" id="PF03466">
    <property type="entry name" value="LysR_substrate"/>
    <property type="match status" value="1"/>
</dbReference>
<evidence type="ECO:0000256" key="2">
    <source>
        <dbReference type="ARBA" id="ARBA00023015"/>
    </source>
</evidence>
<dbReference type="PRINTS" id="PR00039">
    <property type="entry name" value="HTHLYSR"/>
</dbReference>
<dbReference type="SUPFAM" id="SSF53850">
    <property type="entry name" value="Periplasmic binding protein-like II"/>
    <property type="match status" value="1"/>
</dbReference>
<evidence type="ECO:0000256" key="4">
    <source>
        <dbReference type="ARBA" id="ARBA00023163"/>
    </source>
</evidence>
<dbReference type="Proteomes" id="UP000501991">
    <property type="component" value="Chromosome"/>
</dbReference>
<evidence type="ECO:0000256" key="3">
    <source>
        <dbReference type="ARBA" id="ARBA00023125"/>
    </source>
</evidence>
<dbReference type="PANTHER" id="PTHR30346">
    <property type="entry name" value="TRANSCRIPTIONAL DUAL REGULATOR HCAR-RELATED"/>
    <property type="match status" value="1"/>
</dbReference>